<evidence type="ECO:0000259" key="1">
    <source>
        <dbReference type="Pfam" id="PF01636"/>
    </source>
</evidence>
<dbReference type="VEuPathDB" id="FungiDB:CCM_02657"/>
<proteinExistence type="predicted"/>
<dbReference type="EMBL" id="CP023323">
    <property type="protein sequence ID" value="ATY60670.1"/>
    <property type="molecule type" value="Genomic_DNA"/>
</dbReference>
<dbReference type="Proteomes" id="UP000323067">
    <property type="component" value="Chromosome vi"/>
</dbReference>
<evidence type="ECO:0000313" key="2">
    <source>
        <dbReference type="EMBL" id="ATY60670.1"/>
    </source>
</evidence>
<reference evidence="2 3" key="1">
    <citation type="journal article" date="2017" name="BMC Genomics">
        <title>Chromosome level assembly and secondary metabolite potential of the parasitic fungus Cordyceps militaris.</title>
        <authorList>
            <person name="Kramer G.J."/>
            <person name="Nodwell J.R."/>
        </authorList>
    </citation>
    <scope>NUCLEOTIDE SEQUENCE [LARGE SCALE GENOMIC DNA]</scope>
    <source>
        <strain evidence="2 3">ATCC 34164</strain>
    </source>
</reference>
<dbReference type="OrthoDB" id="2906425at2759"/>
<dbReference type="Gene3D" id="3.90.1200.10">
    <property type="match status" value="1"/>
</dbReference>
<name>A0A2H4SC30_CORMI</name>
<accession>A0A2H4SC30</accession>
<dbReference type="InterPro" id="IPR051678">
    <property type="entry name" value="AGP_Transferase"/>
</dbReference>
<dbReference type="InterPro" id="IPR002575">
    <property type="entry name" value="Aminoglycoside_PTrfase"/>
</dbReference>
<dbReference type="GO" id="GO:0016301">
    <property type="term" value="F:kinase activity"/>
    <property type="evidence" value="ECO:0007669"/>
    <property type="project" value="UniProtKB-KW"/>
</dbReference>
<protein>
    <submittedName>
        <fullName evidence="2">Kinase-like domain</fullName>
    </submittedName>
</protein>
<dbReference type="VEuPathDB" id="FungiDB:A9K55_006276"/>
<keyword evidence="2" id="KW-0418">Kinase</keyword>
<sequence>MATQAGEIRALIRSSDLHPVEHAILTDFFLGAASDQDAAMHEIRRRVLASPSEPIERVLRQLKTDWRSVASAALEQNPVGDRLTALLMRRDQERCCITPRHCPPLKAPSPDYILSPGLEPLLRPESHDPQAKLLQAFVAPKNVAYLRTVLGESETNTSNAWLLSPGLGAAMRRHKLTLQELTGLPRRALEPINMAVIKEMRFGAFSYDSSLQCCDGSPLPQDRMNLVRLKTDSPELPLPSPYLLQLQRAFAETLEQFSVEEECLKPWPVRQTATPLHLYFHLNRGLTKDFNLLEFWNRGWLLFFRRLWHFVPRFIRSYVYKRMLLSSEKGRLVQIYKSQSAGLIAKIDGGNEAAALALLEREAPGVPAPLLIDTYTDEGNDVVIMTQVPGQRTLDVLFRMTYQERRQLADDLGKAVAQLRRVPNRSGYLFTGVARNRNQGARICDAVVGDQACGPFHSEDEWNLSMTGGEIQSWRLRHPDALSSPKHGSVFTHADLHLNNILVDGGQFSGIVDWEISGFYPEYWENAKGMNAGLNCEESQPIHNIIWKDKYKAECDLVAALMAAFPWGPPRIQAV</sequence>
<keyword evidence="2" id="KW-0808">Transferase</keyword>
<dbReference type="AlphaFoldDB" id="A0A2H4SC30"/>
<dbReference type="InterPro" id="IPR011009">
    <property type="entry name" value="Kinase-like_dom_sf"/>
</dbReference>
<organism evidence="2 3">
    <name type="scientific">Cordyceps militaris</name>
    <name type="common">Caterpillar fungus</name>
    <name type="synonym">Clavaria militaris</name>
    <dbReference type="NCBI Taxonomy" id="73501"/>
    <lineage>
        <taxon>Eukaryota</taxon>
        <taxon>Fungi</taxon>
        <taxon>Dikarya</taxon>
        <taxon>Ascomycota</taxon>
        <taxon>Pezizomycotina</taxon>
        <taxon>Sordariomycetes</taxon>
        <taxon>Hypocreomycetidae</taxon>
        <taxon>Hypocreales</taxon>
        <taxon>Cordycipitaceae</taxon>
        <taxon>Cordyceps</taxon>
    </lineage>
</organism>
<evidence type="ECO:0000313" key="3">
    <source>
        <dbReference type="Proteomes" id="UP000323067"/>
    </source>
</evidence>
<feature type="domain" description="Aminoglycoside phosphotransferase" evidence="1">
    <location>
        <begin position="351"/>
        <end position="521"/>
    </location>
</feature>
<dbReference type="Pfam" id="PF01636">
    <property type="entry name" value="APH"/>
    <property type="match status" value="1"/>
</dbReference>
<dbReference type="PANTHER" id="PTHR21310">
    <property type="entry name" value="AMINOGLYCOSIDE PHOSPHOTRANSFERASE-RELATED-RELATED"/>
    <property type="match status" value="1"/>
</dbReference>
<gene>
    <name evidence="2" type="ORF">A9K55_006276</name>
</gene>
<dbReference type="PANTHER" id="PTHR21310:SF58">
    <property type="entry name" value="AMINOGLYCOSIDE PHOSPHOTRANSFERASE DOMAIN-CONTAINING PROTEIN"/>
    <property type="match status" value="1"/>
</dbReference>
<dbReference type="CDD" id="cd05120">
    <property type="entry name" value="APH_ChoK_like"/>
    <property type="match status" value="1"/>
</dbReference>
<dbReference type="SUPFAM" id="SSF56112">
    <property type="entry name" value="Protein kinase-like (PK-like)"/>
    <property type="match status" value="1"/>
</dbReference>